<protein>
    <submittedName>
        <fullName evidence="1">Uncharacterized protein</fullName>
    </submittedName>
</protein>
<evidence type="ECO:0000313" key="1">
    <source>
        <dbReference type="EMBL" id="GEA90103.1"/>
    </source>
</evidence>
<evidence type="ECO:0000313" key="2">
    <source>
        <dbReference type="Proteomes" id="UP000317046"/>
    </source>
</evidence>
<accession>A0A4Y3L138</accession>
<comment type="caution">
    <text evidence="1">The sequence shown here is derived from an EMBL/GenBank/DDBJ whole genome shotgun (WGS) entry which is preliminary data.</text>
</comment>
<name>A0A4Y3L138_9CELL</name>
<dbReference type="Pfam" id="PF21851">
    <property type="entry name" value="DUF6910"/>
    <property type="match status" value="1"/>
</dbReference>
<dbReference type="EMBL" id="BJLR01000042">
    <property type="protein sequence ID" value="GEA90103.1"/>
    <property type="molecule type" value="Genomic_DNA"/>
</dbReference>
<gene>
    <name evidence="1" type="ORF">CCE01nite_40520</name>
</gene>
<proteinExistence type="predicted"/>
<dbReference type="InterPro" id="IPR053852">
    <property type="entry name" value="DUF6910"/>
</dbReference>
<sequence>MAVSRSPGPAARGRCRVQVEVEHVTALRFDDGAPVRAASAVVAFGGGWLVAQDDATHAAWVRPDGVTPVRALPPVRGLDTFEEERGTKALKPDLEAAFVVPGDLLVDLPGGDGAVVLLGSGSSPARVRGCLLRPPGSADAEPLVADLAPLYAAVACRLGVDADLLNLEGACVVGDVLRWFQRGLPDAGVPTASVDVDVRALLTALAGEARPADVPVTGERRYDLGSVRGVGLAVTDAVLLPDGAVLVSAAAEDTPDPRDDGPVVGSVLAVLDGGVVRDRVDLPHVHGGVAKVEGLGVVEHTGDGARLLATVDADDPTEPSLAVGLRVRC</sequence>
<dbReference type="Proteomes" id="UP000317046">
    <property type="component" value="Unassembled WGS sequence"/>
</dbReference>
<keyword evidence="2" id="KW-1185">Reference proteome</keyword>
<dbReference type="AlphaFoldDB" id="A0A4Y3L138"/>
<reference evidence="1" key="1">
    <citation type="submission" date="2019-06" db="EMBL/GenBank/DDBJ databases">
        <title>Whole genome shotgun sequence of Cellulomonas cellasea NBRC 3753.</title>
        <authorList>
            <person name="Hosoyama A."/>
            <person name="Uohara A."/>
            <person name="Ohji S."/>
            <person name="Ichikawa N."/>
        </authorList>
    </citation>
    <scope>NUCLEOTIDE SEQUENCE [LARGE SCALE GENOMIC DNA]</scope>
    <source>
        <strain evidence="1">NBRC 3753</strain>
    </source>
</reference>
<organism evidence="1 2">
    <name type="scientific">Cellulomonas cellasea</name>
    <dbReference type="NCBI Taxonomy" id="43670"/>
    <lineage>
        <taxon>Bacteria</taxon>
        <taxon>Bacillati</taxon>
        <taxon>Actinomycetota</taxon>
        <taxon>Actinomycetes</taxon>
        <taxon>Micrococcales</taxon>
        <taxon>Cellulomonadaceae</taxon>
        <taxon>Cellulomonas</taxon>
    </lineage>
</organism>